<dbReference type="InterPro" id="IPR023302">
    <property type="entry name" value="Pept_S9A_N"/>
</dbReference>
<dbReference type="GO" id="GO:0005829">
    <property type="term" value="C:cytosol"/>
    <property type="evidence" value="ECO:0007669"/>
    <property type="project" value="TreeGrafter"/>
</dbReference>
<keyword evidence="6 7" id="KW-0720">Serine protease</keyword>
<evidence type="ECO:0000259" key="8">
    <source>
        <dbReference type="Pfam" id="PF00326"/>
    </source>
</evidence>
<evidence type="ECO:0000256" key="1">
    <source>
        <dbReference type="ARBA" id="ARBA00001070"/>
    </source>
</evidence>
<feature type="domain" description="Peptidase S9 prolyl oligopeptidase catalytic" evidence="8">
    <location>
        <begin position="482"/>
        <end position="667"/>
    </location>
</feature>
<feature type="domain" description="Peptidase S9A N-terminal" evidence="9">
    <location>
        <begin position="7"/>
        <end position="414"/>
    </location>
</feature>
<dbReference type="InterPro" id="IPR051167">
    <property type="entry name" value="Prolyl_oligopep/macrocyclase"/>
</dbReference>
<comment type="catalytic activity">
    <reaction evidence="1">
        <text>Hydrolysis of Pro-|-Xaa &gt;&gt; Ala-|-Xaa in oligopeptides.</text>
        <dbReference type="EC" id="3.4.21.26"/>
    </reaction>
</comment>
<dbReference type="GO" id="GO:0004252">
    <property type="term" value="F:serine-type endopeptidase activity"/>
    <property type="evidence" value="ECO:0007669"/>
    <property type="project" value="UniProtKB-UniRule"/>
</dbReference>
<comment type="caution">
    <text evidence="10">The sequence shown here is derived from an EMBL/GenBank/DDBJ whole genome shotgun (WGS) entry which is preliminary data.</text>
</comment>
<evidence type="ECO:0000313" key="10">
    <source>
        <dbReference type="EMBL" id="KAA0196441.1"/>
    </source>
</evidence>
<dbReference type="Gene3D" id="2.130.10.120">
    <property type="entry name" value="Prolyl oligopeptidase, N-terminal domain"/>
    <property type="match status" value="1"/>
</dbReference>
<sequence length="699" mass="80361">MDPVTYPRVRRNELLFDEYFNTKVPDPYQWMEQSHSSEVKAYVNAQCQLVDTFLRRNDNRGLIEKKLKELSSYDQFTCPIKRGSIYFWCEKLCDQQHSVLCKSTDLFGQRQVLLDPANLQADEMQNKIISYNISPRGTYLCYEFQPEKNGESTFHFIECASDKPLVDRLSGLSVSSMAWIPDESGIFYTAYGNRPSDDDSTFPSPTTRGLFLKFHTLGTSQLEDLLCFWWETGLPNVFAEVSSCGTFLVVSEFCSGTSDCRMYYLPISDFPGKKLSMSPIFIKETARHKYVTNKGKKFVFLTNMNAPMNRLIRVDLDNIKWTEWEEIIPHNPESKLEHVISIRDKYFVVNRLERGRSCLHILDQETGEWKYEVPVPIGRITEMTAEHDSFKFYVCFNSYNVPCEIIQFDLEDQNTAATLFRKALVPGINSEEFMVRQIFYTSTDGTEIPMFLTHHKNLTMNGSAPCKLTAFGGFGMINAPSYSASGLFFMRHFGGVLAVAGIRGGGEYGQRWHNAARKEIKQNSFDDLIRAAEYLIQNKYTCTEKLLVEGRENGGLVALVCAIQRPELFGAVVADNPLSDMLRYYKYSSTALWLDEYGNPYHEDVFRNLVSYSPVHTCQKLREKKNRIPAFLIVTDPKASRVEPVHSFKISASLQFEAELRHGKPVLNWIRNDDKKDALKQCTDTWTIVQIYLSLKWIA</sequence>
<dbReference type="PANTHER" id="PTHR42881">
    <property type="entry name" value="PROLYL ENDOPEPTIDASE"/>
    <property type="match status" value="1"/>
</dbReference>
<dbReference type="GO" id="GO:0070012">
    <property type="term" value="F:oligopeptidase activity"/>
    <property type="evidence" value="ECO:0007669"/>
    <property type="project" value="TreeGrafter"/>
</dbReference>
<evidence type="ECO:0000256" key="3">
    <source>
        <dbReference type="ARBA" id="ARBA00016310"/>
    </source>
</evidence>
<protein>
    <recommendedName>
        <fullName evidence="3 7">Prolyl endopeptidase</fullName>
        <ecNumber evidence="7">3.4.21.-</ecNumber>
    </recommendedName>
</protein>
<dbReference type="SUPFAM" id="SSF50993">
    <property type="entry name" value="Peptidase/esterase 'gauge' domain"/>
    <property type="match status" value="1"/>
</dbReference>
<dbReference type="SUPFAM" id="SSF53474">
    <property type="entry name" value="alpha/beta-Hydrolases"/>
    <property type="match status" value="1"/>
</dbReference>
<dbReference type="EC" id="3.4.21.-" evidence="7"/>
<evidence type="ECO:0000256" key="7">
    <source>
        <dbReference type="RuleBase" id="RU368024"/>
    </source>
</evidence>
<organism evidence="10 11">
    <name type="scientific">Fasciolopsis buskii</name>
    <dbReference type="NCBI Taxonomy" id="27845"/>
    <lineage>
        <taxon>Eukaryota</taxon>
        <taxon>Metazoa</taxon>
        <taxon>Spiralia</taxon>
        <taxon>Lophotrochozoa</taxon>
        <taxon>Platyhelminthes</taxon>
        <taxon>Trematoda</taxon>
        <taxon>Digenea</taxon>
        <taxon>Plagiorchiida</taxon>
        <taxon>Echinostomata</taxon>
        <taxon>Echinostomatoidea</taxon>
        <taxon>Fasciolidae</taxon>
        <taxon>Fasciolopsis</taxon>
    </lineage>
</organism>
<dbReference type="Pfam" id="PF02897">
    <property type="entry name" value="Peptidase_S9_N"/>
    <property type="match status" value="1"/>
</dbReference>
<dbReference type="PANTHER" id="PTHR42881:SF2">
    <property type="entry name" value="PROLYL ENDOPEPTIDASE"/>
    <property type="match status" value="1"/>
</dbReference>
<dbReference type="Proteomes" id="UP000728185">
    <property type="component" value="Unassembled WGS sequence"/>
</dbReference>
<dbReference type="OrthoDB" id="248387at2759"/>
<dbReference type="PRINTS" id="PR00862">
    <property type="entry name" value="PROLIGOPTASE"/>
</dbReference>
<dbReference type="EMBL" id="LUCM01003018">
    <property type="protein sequence ID" value="KAA0196441.1"/>
    <property type="molecule type" value="Genomic_DNA"/>
</dbReference>
<evidence type="ECO:0000259" key="9">
    <source>
        <dbReference type="Pfam" id="PF02897"/>
    </source>
</evidence>
<evidence type="ECO:0000256" key="4">
    <source>
        <dbReference type="ARBA" id="ARBA00022670"/>
    </source>
</evidence>
<reference evidence="10" key="1">
    <citation type="submission" date="2019-05" db="EMBL/GenBank/DDBJ databases">
        <title>Annotation for the trematode Fasciolopsis buski.</title>
        <authorList>
            <person name="Choi Y.-J."/>
        </authorList>
    </citation>
    <scope>NUCLEOTIDE SEQUENCE</scope>
    <source>
        <strain evidence="10">HT</strain>
        <tissue evidence="10">Whole worm</tissue>
    </source>
</reference>
<comment type="similarity">
    <text evidence="2 7">Belongs to the peptidase S9A family.</text>
</comment>
<accession>A0A8E0S1D0</accession>
<keyword evidence="4 7" id="KW-0645">Protease</keyword>
<dbReference type="AlphaFoldDB" id="A0A8E0S1D0"/>
<dbReference type="Pfam" id="PF00326">
    <property type="entry name" value="Peptidase_S9"/>
    <property type="match status" value="1"/>
</dbReference>
<dbReference type="InterPro" id="IPR001375">
    <property type="entry name" value="Peptidase_S9_cat"/>
</dbReference>
<gene>
    <name evidence="10" type="ORF">FBUS_07026</name>
</gene>
<evidence type="ECO:0000256" key="2">
    <source>
        <dbReference type="ARBA" id="ARBA00005228"/>
    </source>
</evidence>
<dbReference type="InterPro" id="IPR029058">
    <property type="entry name" value="AB_hydrolase_fold"/>
</dbReference>
<name>A0A8E0S1D0_9TREM</name>
<dbReference type="InterPro" id="IPR002470">
    <property type="entry name" value="Peptidase_S9A"/>
</dbReference>
<keyword evidence="11" id="KW-1185">Reference proteome</keyword>
<proteinExistence type="inferred from homology"/>
<evidence type="ECO:0000313" key="11">
    <source>
        <dbReference type="Proteomes" id="UP000728185"/>
    </source>
</evidence>
<evidence type="ECO:0000256" key="6">
    <source>
        <dbReference type="ARBA" id="ARBA00022825"/>
    </source>
</evidence>
<keyword evidence="5 7" id="KW-0378">Hydrolase</keyword>
<dbReference type="GO" id="GO:0006508">
    <property type="term" value="P:proteolysis"/>
    <property type="evidence" value="ECO:0007669"/>
    <property type="project" value="UniProtKB-KW"/>
</dbReference>
<dbReference type="Gene3D" id="3.40.50.1820">
    <property type="entry name" value="alpha/beta hydrolase"/>
    <property type="match status" value="1"/>
</dbReference>
<evidence type="ECO:0000256" key="5">
    <source>
        <dbReference type="ARBA" id="ARBA00022801"/>
    </source>
</evidence>